<gene>
    <name evidence="2" type="ORF">P3X46_034719</name>
</gene>
<dbReference type="InterPro" id="IPR008802">
    <property type="entry name" value="REF"/>
</dbReference>
<accession>A0ABQ9K8N2</accession>
<dbReference type="Pfam" id="PF05755">
    <property type="entry name" value="REF"/>
    <property type="match status" value="1"/>
</dbReference>
<proteinExistence type="inferred from homology"/>
<evidence type="ECO:0000313" key="2">
    <source>
        <dbReference type="EMBL" id="KAJ9128593.1"/>
    </source>
</evidence>
<evidence type="ECO:0000256" key="1">
    <source>
        <dbReference type="ARBA" id="ARBA00009737"/>
    </source>
</evidence>
<comment type="similarity">
    <text evidence="1">Belongs to the REF/SRPP family.</text>
</comment>
<evidence type="ECO:0000313" key="3">
    <source>
        <dbReference type="Proteomes" id="UP001174677"/>
    </source>
</evidence>
<organism evidence="2 3">
    <name type="scientific">Hevea brasiliensis</name>
    <name type="common">Para rubber tree</name>
    <name type="synonym">Siphonia brasiliensis</name>
    <dbReference type="NCBI Taxonomy" id="3981"/>
    <lineage>
        <taxon>Eukaryota</taxon>
        <taxon>Viridiplantae</taxon>
        <taxon>Streptophyta</taxon>
        <taxon>Embryophyta</taxon>
        <taxon>Tracheophyta</taxon>
        <taxon>Spermatophyta</taxon>
        <taxon>Magnoliopsida</taxon>
        <taxon>eudicotyledons</taxon>
        <taxon>Gunneridae</taxon>
        <taxon>Pentapetalae</taxon>
        <taxon>rosids</taxon>
        <taxon>fabids</taxon>
        <taxon>Malpighiales</taxon>
        <taxon>Euphorbiaceae</taxon>
        <taxon>Crotonoideae</taxon>
        <taxon>Micrandreae</taxon>
        <taxon>Hevea</taxon>
    </lineage>
</organism>
<dbReference type="Proteomes" id="UP001174677">
    <property type="component" value="Unassembled WGS sequence"/>
</dbReference>
<reference evidence="2 3" key="1">
    <citation type="journal article" date="2023" name="Plant Biotechnol. J.">
        <title>Chromosome-level wild Hevea brasiliensis genome provides new tools for genomic-assisted breeding and valuable loci to elevate rubber yield.</title>
        <authorList>
            <person name="Cheng H."/>
            <person name="Song X."/>
            <person name="Hu Y."/>
            <person name="Wu T."/>
            <person name="Yang Q."/>
            <person name="An Z."/>
            <person name="Feng S."/>
            <person name="Deng Z."/>
            <person name="Wu W."/>
            <person name="Zeng X."/>
            <person name="Tu M."/>
            <person name="Wang X."/>
            <person name="Huang H."/>
        </authorList>
    </citation>
    <scope>NUCLEOTIDE SEQUENCE [LARGE SCALE GENOMIC DNA]</scope>
    <source>
        <strain evidence="2">MT/VB/25A 57/8</strain>
    </source>
</reference>
<sequence>MAEEVEEERLKYLDFVRAAGVYAVDSFSTLYLYAKDISGPLKPGVDTIENVVKTVVTPVYYIPLEAVKFVDKTVDVSVTSLDGIVPPVIKQVSAQTYSVAQDAPRIVLDVASSVFNTGVQEGAKTLYANLEPKAEQYAVITGGALNKLPLVPQVANVVVPTAVYFSEKYNDVVRGTVEQGYRVSSYLPLLPTEKITKVFGDEAS</sequence>
<comment type="caution">
    <text evidence="2">The sequence shown here is derived from an EMBL/GenBank/DDBJ whole genome shotgun (WGS) entry which is preliminary data.</text>
</comment>
<dbReference type="PANTHER" id="PTHR33732:SF9">
    <property type="entry name" value="REF_SRPP-LIKE PROTEIN OS05G0151300_LOC_OS05G05940"/>
    <property type="match status" value="1"/>
</dbReference>
<name>A0ABQ9K8N2_HEVBR</name>
<dbReference type="PANTHER" id="PTHR33732">
    <property type="entry name" value="REF/SRPP-LIKE PROTEIN OS05G0151300/LOC_OS05G05940"/>
    <property type="match status" value="1"/>
</dbReference>
<protein>
    <submittedName>
        <fullName evidence="2">Uncharacterized protein</fullName>
    </submittedName>
</protein>
<dbReference type="EMBL" id="JARPOI010000498">
    <property type="protein sequence ID" value="KAJ9128593.1"/>
    <property type="molecule type" value="Genomic_DNA"/>
</dbReference>
<keyword evidence="3" id="KW-1185">Reference proteome</keyword>